<comment type="subcellular location">
    <subcellularLocation>
        <location evidence="1">Membrane</location>
        <topology evidence="1">Single-pass membrane protein</topology>
    </subcellularLocation>
</comment>
<comment type="caution">
    <text evidence="7">The sequence shown here is derived from an EMBL/GenBank/DDBJ whole genome shotgun (WGS) entry which is preliminary data.</text>
</comment>
<gene>
    <name evidence="7" type="ORF">PG991_001140</name>
</gene>
<dbReference type="Proteomes" id="UP001396898">
    <property type="component" value="Unassembled WGS sequence"/>
</dbReference>
<dbReference type="Gene3D" id="3.30.465.10">
    <property type="match status" value="1"/>
</dbReference>
<evidence type="ECO:0000256" key="2">
    <source>
        <dbReference type="ARBA" id="ARBA00012405"/>
    </source>
</evidence>
<evidence type="ECO:0000256" key="5">
    <source>
        <dbReference type="ARBA" id="ARBA00023136"/>
    </source>
</evidence>
<evidence type="ECO:0000256" key="3">
    <source>
        <dbReference type="ARBA" id="ARBA00022692"/>
    </source>
</evidence>
<evidence type="ECO:0000256" key="1">
    <source>
        <dbReference type="ARBA" id="ARBA00004167"/>
    </source>
</evidence>
<accession>A0ABR1SU04</accession>
<dbReference type="EC" id="1.3.1.72" evidence="2"/>
<dbReference type="EMBL" id="JAQQWI010000002">
    <property type="protein sequence ID" value="KAK8037794.1"/>
    <property type="molecule type" value="Genomic_DNA"/>
</dbReference>
<dbReference type="Pfam" id="PF01565">
    <property type="entry name" value="FAD_binding_4"/>
    <property type="match status" value="1"/>
</dbReference>
<dbReference type="InterPro" id="IPR006094">
    <property type="entry name" value="Oxid_FAD_bind_N"/>
</dbReference>
<keyword evidence="4" id="KW-1133">Transmembrane helix</keyword>
<dbReference type="InterPro" id="IPR016166">
    <property type="entry name" value="FAD-bd_PCMH"/>
</dbReference>
<dbReference type="PANTHER" id="PTHR10801:SF10">
    <property type="entry name" value="FAD BINDING DOMAIN PROTEIN (AFU_ORTHOLOGUE AFUA_6G14300)"/>
    <property type="match status" value="1"/>
</dbReference>
<protein>
    <recommendedName>
        <fullName evidence="2">Delta(24)-sterol reductase</fullName>
        <ecNumber evidence="2">1.3.1.72</ecNumber>
    </recommendedName>
</protein>
<organism evidence="7 8">
    <name type="scientific">Apiospora marii</name>
    <dbReference type="NCBI Taxonomy" id="335849"/>
    <lineage>
        <taxon>Eukaryota</taxon>
        <taxon>Fungi</taxon>
        <taxon>Dikarya</taxon>
        <taxon>Ascomycota</taxon>
        <taxon>Pezizomycotina</taxon>
        <taxon>Sordariomycetes</taxon>
        <taxon>Xylariomycetidae</taxon>
        <taxon>Amphisphaeriales</taxon>
        <taxon>Apiosporaceae</taxon>
        <taxon>Apiospora</taxon>
    </lineage>
</organism>
<proteinExistence type="predicted"/>
<keyword evidence="8" id="KW-1185">Reference proteome</keyword>
<evidence type="ECO:0000313" key="8">
    <source>
        <dbReference type="Proteomes" id="UP001396898"/>
    </source>
</evidence>
<reference evidence="7 8" key="1">
    <citation type="submission" date="2023-01" db="EMBL/GenBank/DDBJ databases">
        <title>Analysis of 21 Apiospora genomes using comparative genomics revels a genus with tremendous synthesis potential of carbohydrate active enzymes and secondary metabolites.</title>
        <authorList>
            <person name="Sorensen T."/>
        </authorList>
    </citation>
    <scope>NUCLEOTIDE SEQUENCE [LARGE SCALE GENOMIC DNA]</scope>
    <source>
        <strain evidence="7 8">CBS 20057</strain>
    </source>
</reference>
<dbReference type="PROSITE" id="PS51387">
    <property type="entry name" value="FAD_PCMH"/>
    <property type="match status" value="1"/>
</dbReference>
<feature type="domain" description="FAD-binding PCMH-type" evidence="6">
    <location>
        <begin position="1"/>
        <end position="114"/>
    </location>
</feature>
<evidence type="ECO:0000259" key="6">
    <source>
        <dbReference type="PROSITE" id="PS51387"/>
    </source>
</evidence>
<sequence length="459" mass="52253">MGIKRHETALKSIVAAVQAFHQRKQTWKHGLVPPVVMEFPGITAGGGYAGSAGESSSFKYGYFSETVNWAEIVLANGEVVRASRTENKNLFQGAAGAAGTLGIATLLELKLVTAKKYIKLTYHRTSSIEESVDSIKRETANPTHDYVDGIIYSKRLGVVMTGVLTDEKPDKAKEQTFSRPWDPWFYLHVQNKVQEHSWGEAVDYIPLKDYLFRYDRGGFWVGHEAFEYFGGLIPFSNLTRWFLDDFLHTRMLYRALHGANRSFGFMIQNLSLPYATAPQSMEYTADTLDIWPLWLCPLRGIQAPTFHPSTPGTGGGDAKAPPEPMLNIGLWGRASQDLASFAKQNRDLEQRLEELGGRKVLYSHTYYTEPEFWGLYDKAWYDQLRLKYGATGLPSIYDKVKVHVPRLLGTQSWLRRFLSRWPFAGIAGIVVAIRSKDYLHHRESFWKRLWKIVSRQNLN</sequence>
<dbReference type="InterPro" id="IPR040165">
    <property type="entry name" value="Diminuto-like"/>
</dbReference>
<evidence type="ECO:0000313" key="7">
    <source>
        <dbReference type="EMBL" id="KAK8037794.1"/>
    </source>
</evidence>
<dbReference type="InterPro" id="IPR036318">
    <property type="entry name" value="FAD-bd_PCMH-like_sf"/>
</dbReference>
<name>A0ABR1SU04_9PEZI</name>
<dbReference type="InterPro" id="IPR016169">
    <property type="entry name" value="FAD-bd_PCMH_sub2"/>
</dbReference>
<keyword evidence="5" id="KW-0472">Membrane</keyword>
<dbReference type="PANTHER" id="PTHR10801">
    <property type="entry name" value="24-DEHYDROCHOLESTEROL REDUCTASE"/>
    <property type="match status" value="1"/>
</dbReference>
<evidence type="ECO:0000256" key="4">
    <source>
        <dbReference type="ARBA" id="ARBA00022989"/>
    </source>
</evidence>
<dbReference type="SUPFAM" id="SSF56176">
    <property type="entry name" value="FAD-binding/transporter-associated domain-like"/>
    <property type="match status" value="1"/>
</dbReference>
<keyword evidence="3" id="KW-0812">Transmembrane</keyword>